<protein>
    <submittedName>
        <fullName evidence="1">Uncharacterized protein</fullName>
    </submittedName>
</protein>
<dbReference type="EMBL" id="LJIJ01002253">
    <property type="protein sequence ID" value="ODM89988.1"/>
    <property type="molecule type" value="Genomic_DNA"/>
</dbReference>
<feature type="non-terminal residue" evidence="1">
    <location>
        <position position="1"/>
    </location>
</feature>
<keyword evidence="2" id="KW-1185">Reference proteome</keyword>
<proteinExistence type="predicted"/>
<accession>A0A1D2MAG6</accession>
<dbReference type="OrthoDB" id="8744624at2759"/>
<organism evidence="1 2">
    <name type="scientific">Orchesella cincta</name>
    <name type="common">Springtail</name>
    <name type="synonym">Podura cincta</name>
    <dbReference type="NCBI Taxonomy" id="48709"/>
    <lineage>
        <taxon>Eukaryota</taxon>
        <taxon>Metazoa</taxon>
        <taxon>Ecdysozoa</taxon>
        <taxon>Arthropoda</taxon>
        <taxon>Hexapoda</taxon>
        <taxon>Collembola</taxon>
        <taxon>Entomobryomorpha</taxon>
        <taxon>Entomobryoidea</taxon>
        <taxon>Orchesellidae</taxon>
        <taxon>Orchesellinae</taxon>
        <taxon>Orchesella</taxon>
    </lineage>
</organism>
<dbReference type="PANTHER" id="PTHR40240">
    <property type="entry name" value="PLEXUS, ISOFORM A"/>
    <property type="match status" value="1"/>
</dbReference>
<dbReference type="PANTHER" id="PTHR40240:SF1">
    <property type="entry name" value="PLEXUS, ISOFORM A"/>
    <property type="match status" value="1"/>
</dbReference>
<dbReference type="STRING" id="48709.A0A1D2MAG6"/>
<name>A0A1D2MAG6_ORCCI</name>
<reference evidence="1 2" key="1">
    <citation type="journal article" date="2016" name="Genome Biol. Evol.">
        <title>Gene Family Evolution Reflects Adaptation to Soil Environmental Stressors in the Genome of the Collembolan Orchesella cincta.</title>
        <authorList>
            <person name="Faddeeva-Vakhrusheva A."/>
            <person name="Derks M.F."/>
            <person name="Anvar S.Y."/>
            <person name="Agamennone V."/>
            <person name="Suring W."/>
            <person name="Smit S."/>
            <person name="van Straalen N.M."/>
            <person name="Roelofs D."/>
        </authorList>
    </citation>
    <scope>NUCLEOTIDE SEQUENCE [LARGE SCALE GENOMIC DNA]</scope>
    <source>
        <tissue evidence="1">Mixed pool</tissue>
    </source>
</reference>
<evidence type="ECO:0000313" key="2">
    <source>
        <dbReference type="Proteomes" id="UP000094527"/>
    </source>
</evidence>
<gene>
    <name evidence="1" type="ORF">Ocin01_16695</name>
</gene>
<sequence>DCAQEVSSRSTNSPTKLYFPILPQTSPDNVAILCEDGSVDFCNFCIHSLDRYESSKTAPPENRMFNITKTFICAVCGVKTYWKRIRALSFQKFPFLAKTMQPGSFTIGKNRFCIVCLDCSETLWSQSTEYDRWGLPVHKRYYNWMTRPPPPENSWESCVARLPSGEIRLPRNLPIVPSVISNKGLKTVKERNSNANKSWLKARQITPTMKTIYRLPTSETNRMVAVSNTWSNTNLQFTKDSLAISPEPQRIPGMCSQRPMFSQAYTSCSWKNSNLNASKRVLFPHTYPYGSFGSDPEPTTWPLLPKPVLSDFTRHQTHTSCLSRQETKPVYNNLATEIHFFTRNSKDQNNFKWLPARLSSTDKSTSKADGVCFSKNIINEPCPLSPRRQAAHIINSPSFNNGSQNPFGESVLASSVLHVSSQHSAFGDSANKNKWEHYIPKKRFKFMN</sequence>
<dbReference type="Proteomes" id="UP000094527">
    <property type="component" value="Unassembled WGS sequence"/>
</dbReference>
<comment type="caution">
    <text evidence="1">The sequence shown here is derived from an EMBL/GenBank/DDBJ whole genome shotgun (WGS) entry which is preliminary data.</text>
</comment>
<evidence type="ECO:0000313" key="1">
    <source>
        <dbReference type="EMBL" id="ODM89988.1"/>
    </source>
</evidence>
<dbReference type="AlphaFoldDB" id="A0A1D2MAG6"/>